<keyword evidence="2" id="KW-0378">Hydrolase</keyword>
<protein>
    <recommendedName>
        <fullName evidence="2">endopeptidase La</fullName>
        <ecNumber evidence="2">3.4.21.53</ecNumber>
    </recommendedName>
</protein>
<dbReference type="PROSITE" id="PS51786">
    <property type="entry name" value="LON_PROTEOLYTIC"/>
    <property type="match status" value="1"/>
</dbReference>
<name>A0ABR9B7U7_9RHOO</name>
<evidence type="ECO:0000256" key="2">
    <source>
        <dbReference type="PROSITE-ProRule" id="PRU01122"/>
    </source>
</evidence>
<dbReference type="PANTHER" id="PTHR10046">
    <property type="entry name" value="ATP DEPENDENT LON PROTEASE FAMILY MEMBER"/>
    <property type="match status" value="1"/>
</dbReference>
<evidence type="ECO:0000259" key="3">
    <source>
        <dbReference type="PROSITE" id="PS51786"/>
    </source>
</evidence>
<dbReference type="Proteomes" id="UP000603602">
    <property type="component" value="Unassembled WGS sequence"/>
</dbReference>
<keyword evidence="1 2" id="KW-0645">Protease</keyword>
<dbReference type="InterPro" id="IPR046843">
    <property type="entry name" value="LonB_AAA-LID"/>
</dbReference>
<dbReference type="Gene3D" id="1.10.8.60">
    <property type="match status" value="1"/>
</dbReference>
<dbReference type="Pfam" id="PF13654">
    <property type="entry name" value="AAA_32"/>
    <property type="match status" value="1"/>
</dbReference>
<evidence type="ECO:0000256" key="1">
    <source>
        <dbReference type="ARBA" id="ARBA00022670"/>
    </source>
</evidence>
<keyword evidence="2" id="KW-0720">Serine protease</keyword>
<comment type="catalytic activity">
    <reaction evidence="2">
        <text>Hydrolysis of proteins in presence of ATP.</text>
        <dbReference type="EC" id="3.4.21.53"/>
    </reaction>
</comment>
<dbReference type="EMBL" id="JACYTO010000001">
    <property type="protein sequence ID" value="MBD8502420.1"/>
    <property type="molecule type" value="Genomic_DNA"/>
</dbReference>
<evidence type="ECO:0000313" key="5">
    <source>
        <dbReference type="Proteomes" id="UP000603602"/>
    </source>
</evidence>
<dbReference type="InterPro" id="IPR041699">
    <property type="entry name" value="AAA_32"/>
</dbReference>
<dbReference type="Pfam" id="PF20437">
    <property type="entry name" value="LonC_helical"/>
    <property type="match status" value="1"/>
</dbReference>
<comment type="caution">
    <text evidence="4">The sequence shown here is derived from an EMBL/GenBank/DDBJ whole genome shotgun (WGS) entry which is preliminary data.</text>
</comment>
<dbReference type="Gene3D" id="3.40.50.300">
    <property type="entry name" value="P-loop containing nucleotide triphosphate hydrolases"/>
    <property type="match status" value="2"/>
</dbReference>
<proteinExistence type="inferred from homology"/>
<evidence type="ECO:0000313" key="4">
    <source>
        <dbReference type="EMBL" id="MBD8502420.1"/>
    </source>
</evidence>
<dbReference type="InterPro" id="IPR008269">
    <property type="entry name" value="Lon_proteolytic"/>
</dbReference>
<dbReference type="Pfam" id="PF20436">
    <property type="entry name" value="LonB_AAA-LID"/>
    <property type="match status" value="1"/>
</dbReference>
<dbReference type="InterPro" id="IPR020568">
    <property type="entry name" value="Ribosomal_Su5_D2-typ_SF"/>
</dbReference>
<dbReference type="Gene3D" id="3.30.230.10">
    <property type="match status" value="1"/>
</dbReference>
<dbReference type="InterPro" id="IPR027065">
    <property type="entry name" value="Lon_Prtase"/>
</dbReference>
<dbReference type="Pfam" id="PF05362">
    <property type="entry name" value="Lon_C"/>
    <property type="match status" value="1"/>
</dbReference>
<feature type="domain" description="Lon proteolytic" evidence="3">
    <location>
        <begin position="567"/>
        <end position="762"/>
    </location>
</feature>
<organism evidence="4 5">
    <name type="scientific">Thauera sedimentorum</name>
    <dbReference type="NCBI Taxonomy" id="2767595"/>
    <lineage>
        <taxon>Bacteria</taxon>
        <taxon>Pseudomonadati</taxon>
        <taxon>Pseudomonadota</taxon>
        <taxon>Betaproteobacteria</taxon>
        <taxon>Rhodocyclales</taxon>
        <taxon>Zoogloeaceae</taxon>
        <taxon>Thauera</taxon>
    </lineage>
</organism>
<feature type="active site" evidence="2">
    <location>
        <position position="700"/>
    </location>
</feature>
<dbReference type="SUPFAM" id="SSF54211">
    <property type="entry name" value="Ribosomal protein S5 domain 2-like"/>
    <property type="match status" value="1"/>
</dbReference>
<dbReference type="InterPro" id="IPR046844">
    <property type="entry name" value="Lon-like_helical"/>
</dbReference>
<dbReference type="SUPFAM" id="SSF52540">
    <property type="entry name" value="P-loop containing nucleoside triphosphate hydrolases"/>
    <property type="match status" value="1"/>
</dbReference>
<sequence>MADGYNRAPDRSLDPARLRTRCAPESLGFSTTDELPEVPGGLGQERAEEALRFGLAMHHPGYHVFVLGGAGTGRHATALRLLREEAAKRATPPDLCYLHDFDKPLSPRLLSLPAGRGGALRGDMQTFIRELRPAIDAALSSETHAKRVEALQEAHEKREEASLREIGHACAADGLTLLRTPQGFVFAPTRNGETLSAEEFEALPEDDRKACEALVDTWSDRLTDLLNQLPDWRKALHEAIARAERDALAPTVTHLIRGVRERFADLPEVGEFLDAICRDLLDSGTIWRGTGEEGEEEDEEDGSRFQRYQVNLLVDHAATEGAPVISEDNPGFGSLVGRIEHVAQMGMAVTNFTLIRAGALHRASGGYLVLDVERLLGHPYAWEALKRVLRSGEIRIEPPSEAQGWSSTLTLDPAPVPCDVKVVLVGEREMFYLLNEMDPDFPELFKVAADFDEDIPRTAANELHFAGLLAKLARLSELRPFDRAAVARLIEQGSRLAEDGGRLSLRTRQLADVMREADLLARQDGQPRVGRAQIDRAIAARIRRFGRYAEQVRESMLDGTTLIATEGLQAGQINGLVVVELGGERFGHPMRITATVRLGEGDVVDIERETELGGAIHSKGVLILSAFLASRYARHQPLSLSASLVFEQSYSPVEGDSASLAELCALLSALADVPIRQSLAITGSINQFGGVQAIGGVNEKIEGFFDLCAARGLTGEQGVVIPTACIRHLMLREDVVEAVTAGRFAVYAVATVDEAMEVLTGMAAGVADSKGIMPRNTLNHRVATALTDMTAARHAWSEGNVRPRKRGRRHEH</sequence>
<gene>
    <name evidence="4" type="ORF">IFO67_05950</name>
</gene>
<keyword evidence="5" id="KW-1185">Reference proteome</keyword>
<dbReference type="InterPro" id="IPR014721">
    <property type="entry name" value="Ribsml_uS5_D2-typ_fold_subgr"/>
</dbReference>
<accession>A0ABR9B7U7</accession>
<dbReference type="RefSeq" id="WP_187717203.1">
    <property type="nucleotide sequence ID" value="NZ_JACTAH010000001.1"/>
</dbReference>
<dbReference type="EC" id="3.4.21.53" evidence="2"/>
<feature type="active site" evidence="2">
    <location>
        <position position="657"/>
    </location>
</feature>
<comment type="similarity">
    <text evidence="2">Belongs to the peptidase S16 family.</text>
</comment>
<dbReference type="InterPro" id="IPR027417">
    <property type="entry name" value="P-loop_NTPase"/>
</dbReference>
<reference evidence="5" key="1">
    <citation type="submission" date="2023-07" db="EMBL/GenBank/DDBJ databases">
        <title>Thauera sp. CAU 1555 isolated from sand of Yaerae Beach.</title>
        <authorList>
            <person name="Kim W."/>
        </authorList>
    </citation>
    <scope>NUCLEOTIDE SEQUENCE [LARGE SCALE GENOMIC DNA]</scope>
    <source>
        <strain evidence="5">CAU 1555</strain>
    </source>
</reference>